<name>A0A6L6XH45_9FIRM</name>
<protein>
    <submittedName>
        <fullName evidence="1">Uncharacterized protein</fullName>
    </submittedName>
</protein>
<dbReference type="AlphaFoldDB" id="A0A6L6XH45"/>
<dbReference type="RefSeq" id="WP_157350755.1">
    <property type="nucleotide sequence ID" value="NZ_WGGT01000015.1"/>
</dbReference>
<reference evidence="1 2" key="1">
    <citation type="submission" date="2019-10" db="EMBL/GenBank/DDBJ databases">
        <title>Roseburia spp. ameliorate alcoholic fatty liver via restoration of gut barrier function.</title>
        <authorList>
            <person name="Seo B."/>
            <person name="Ko G."/>
        </authorList>
    </citation>
    <scope>NUCLEOTIDE SEQUENCE [LARGE SCALE GENOMIC DNA]</scope>
    <source>
        <strain evidence="1 2">SNUG30017</strain>
    </source>
</reference>
<accession>A0A6L6XH45</accession>
<evidence type="ECO:0000313" key="2">
    <source>
        <dbReference type="Proteomes" id="UP000479531"/>
    </source>
</evidence>
<sequence length="220" mass="25273">METKRQEEIKKLMQMPEETITNLSESEADQYGRLALMFYKKTGDESYRKKAEQIRAGQKELPENVCAMPFFMEYETVCGKKECYNQIVERMEKEAEKGFADAGERDAYLAALVDVIDGISFEIYEKYRELITVYKHVLKEALAEEKETSELSYAILKGCRMGILLKEKYARAGMQMAEHLKNTGAAVQTDGFSNIAARVSEQYDMLAKELTEQGGKEEWM</sequence>
<gene>
    <name evidence="1" type="ORF">GCK47_12355</name>
</gene>
<organism evidence="1 2">
    <name type="scientific">Roseburia intestinalis</name>
    <dbReference type="NCBI Taxonomy" id="166486"/>
    <lineage>
        <taxon>Bacteria</taxon>
        <taxon>Bacillati</taxon>
        <taxon>Bacillota</taxon>
        <taxon>Clostridia</taxon>
        <taxon>Lachnospirales</taxon>
        <taxon>Lachnospiraceae</taxon>
        <taxon>Roseburia</taxon>
    </lineage>
</organism>
<proteinExistence type="predicted"/>
<evidence type="ECO:0000313" key="1">
    <source>
        <dbReference type="EMBL" id="MVQ46474.1"/>
    </source>
</evidence>
<dbReference type="EMBL" id="WGGT01000015">
    <property type="protein sequence ID" value="MVQ46474.1"/>
    <property type="molecule type" value="Genomic_DNA"/>
</dbReference>
<comment type="caution">
    <text evidence="1">The sequence shown here is derived from an EMBL/GenBank/DDBJ whole genome shotgun (WGS) entry which is preliminary data.</text>
</comment>
<dbReference type="Proteomes" id="UP000479531">
    <property type="component" value="Unassembled WGS sequence"/>
</dbReference>